<dbReference type="GO" id="GO:0005524">
    <property type="term" value="F:ATP binding"/>
    <property type="evidence" value="ECO:0007669"/>
    <property type="project" value="UniProtKB-KW"/>
</dbReference>
<keyword evidence="7" id="KW-1185">Reference proteome</keyword>
<keyword evidence="3" id="KW-0418">Kinase</keyword>
<dbReference type="GO" id="GO:0016301">
    <property type="term" value="F:kinase activity"/>
    <property type="evidence" value="ECO:0007669"/>
    <property type="project" value="UniProtKB-KW"/>
</dbReference>
<evidence type="ECO:0000313" key="6">
    <source>
        <dbReference type="EMBL" id="GAB18502.1"/>
    </source>
</evidence>
<accession>H0R0A1</accession>
<organism evidence="6 7">
    <name type="scientific">Gordonia effusa NBRC 100432</name>
    <dbReference type="NCBI Taxonomy" id="1077974"/>
    <lineage>
        <taxon>Bacteria</taxon>
        <taxon>Bacillati</taxon>
        <taxon>Actinomycetota</taxon>
        <taxon>Actinomycetes</taxon>
        <taxon>Mycobacteriales</taxon>
        <taxon>Gordoniaceae</taxon>
        <taxon>Gordonia</taxon>
    </lineage>
</organism>
<dbReference type="Proteomes" id="UP000035034">
    <property type="component" value="Unassembled WGS sequence"/>
</dbReference>
<sequence>MATVHPEAVISPRKSELIAEWLPRQSWYRGPADQRFKRVGSYRFDDPEGEVGMETILTRGQIDGQIYQIPMTYRGAALASGELMTTMEHSILGPRHIYVGTTDPVFLAVITATMIDRGREAEQVIAGGDQHGVAVPSGAQVRGSGRLTESDGDVEVVMPHLIPAPLPREVVAKLEGYWTDGTGPVAWLIDAKS</sequence>
<dbReference type="InterPro" id="IPR040999">
    <property type="entry name" value="Mak_N_cap"/>
</dbReference>
<dbReference type="STRING" id="1077974.GOEFS_055_00150"/>
<keyword evidence="1" id="KW-0808">Transferase</keyword>
<protein>
    <recommendedName>
        <fullName evidence="5">Maltokinase N-terminal cap domain-containing protein</fullName>
    </recommendedName>
</protein>
<keyword evidence="2" id="KW-0547">Nucleotide-binding</keyword>
<dbReference type="eggNOG" id="COG3281">
    <property type="taxonomic scope" value="Bacteria"/>
</dbReference>
<evidence type="ECO:0000256" key="3">
    <source>
        <dbReference type="ARBA" id="ARBA00022777"/>
    </source>
</evidence>
<proteinExistence type="predicted"/>
<feature type="domain" description="Maltokinase N-terminal cap" evidence="5">
    <location>
        <begin position="21"/>
        <end position="103"/>
    </location>
</feature>
<keyword evidence="4" id="KW-0067">ATP-binding</keyword>
<evidence type="ECO:0000259" key="5">
    <source>
        <dbReference type="Pfam" id="PF18085"/>
    </source>
</evidence>
<comment type="caution">
    <text evidence="6">The sequence shown here is derived from an EMBL/GenBank/DDBJ whole genome shotgun (WGS) entry which is preliminary data.</text>
</comment>
<evidence type="ECO:0000313" key="7">
    <source>
        <dbReference type="Proteomes" id="UP000035034"/>
    </source>
</evidence>
<evidence type="ECO:0000256" key="4">
    <source>
        <dbReference type="ARBA" id="ARBA00022840"/>
    </source>
</evidence>
<dbReference type="Pfam" id="PF18085">
    <property type="entry name" value="Mak_N_cap"/>
    <property type="match status" value="1"/>
</dbReference>
<dbReference type="EMBL" id="BAEH01000055">
    <property type="protein sequence ID" value="GAB18502.1"/>
    <property type="molecule type" value="Genomic_DNA"/>
</dbReference>
<dbReference type="AlphaFoldDB" id="H0R0A1"/>
<name>H0R0A1_9ACTN</name>
<evidence type="ECO:0000256" key="1">
    <source>
        <dbReference type="ARBA" id="ARBA00022679"/>
    </source>
</evidence>
<reference evidence="6 7" key="1">
    <citation type="submission" date="2011-12" db="EMBL/GenBank/DDBJ databases">
        <title>Whole genome shotgun sequence of Gordonia effusa NBRC 100432.</title>
        <authorList>
            <person name="Yoshida I."/>
            <person name="Takarada H."/>
            <person name="Hosoyama A."/>
            <person name="Tsuchikane K."/>
            <person name="Katsumata H."/>
            <person name="Yamazaki S."/>
            <person name="Fujita N."/>
        </authorList>
    </citation>
    <scope>NUCLEOTIDE SEQUENCE [LARGE SCALE GENOMIC DNA]</scope>
    <source>
        <strain evidence="6 7">NBRC 100432</strain>
    </source>
</reference>
<evidence type="ECO:0000256" key="2">
    <source>
        <dbReference type="ARBA" id="ARBA00022741"/>
    </source>
</evidence>
<dbReference type="RefSeq" id="WP_007317839.1">
    <property type="nucleotide sequence ID" value="NZ_BAEH01000055.1"/>
</dbReference>
<dbReference type="OrthoDB" id="3787729at2"/>
<gene>
    <name evidence="6" type="ORF">GOEFS_055_00150</name>
</gene>